<proteinExistence type="predicted"/>
<gene>
    <name evidence="4" type="ORF">N7541_006906</name>
</gene>
<comment type="caution">
    <text evidence="4">The sequence shown here is derived from an EMBL/GenBank/DDBJ whole genome shotgun (WGS) entry which is preliminary data.</text>
</comment>
<dbReference type="InterPro" id="IPR016039">
    <property type="entry name" value="Thiolase-like"/>
</dbReference>
<evidence type="ECO:0000313" key="5">
    <source>
        <dbReference type="Proteomes" id="UP001148299"/>
    </source>
</evidence>
<dbReference type="SMART" id="SM00825">
    <property type="entry name" value="PKS_KS"/>
    <property type="match status" value="1"/>
</dbReference>
<reference evidence="4" key="2">
    <citation type="journal article" date="2023" name="IMA Fungus">
        <title>Comparative genomic study of the Penicillium genus elucidates a diverse pangenome and 15 lateral gene transfer events.</title>
        <authorList>
            <person name="Petersen C."/>
            <person name="Sorensen T."/>
            <person name="Nielsen M.R."/>
            <person name="Sondergaard T.E."/>
            <person name="Sorensen J.L."/>
            <person name="Fitzpatrick D.A."/>
            <person name="Frisvad J.C."/>
            <person name="Nielsen K.L."/>
        </authorList>
    </citation>
    <scope>NUCLEOTIDE SEQUENCE</scope>
    <source>
        <strain evidence="4">IBT 35675</strain>
    </source>
</reference>
<reference evidence="4" key="1">
    <citation type="submission" date="2022-12" db="EMBL/GenBank/DDBJ databases">
        <authorList>
            <person name="Petersen C."/>
        </authorList>
    </citation>
    <scope>NUCLEOTIDE SEQUENCE</scope>
    <source>
        <strain evidence="4">IBT 35675</strain>
    </source>
</reference>
<dbReference type="GO" id="GO:0004312">
    <property type="term" value="F:fatty acid synthase activity"/>
    <property type="evidence" value="ECO:0007669"/>
    <property type="project" value="TreeGrafter"/>
</dbReference>
<dbReference type="GO" id="GO:0006633">
    <property type="term" value="P:fatty acid biosynthetic process"/>
    <property type="evidence" value="ECO:0007669"/>
    <property type="project" value="TreeGrafter"/>
</dbReference>
<sequence>MSSPTQEPVAIVGFACRLPGQSKSPRKLWDLLERGGIASNNVPKSRFNIDGHWDGSLKPRTMRPLGGMFLEDTDPADFDASFFEISKSDAISMDPNQRQMLEVVFEGLENSGITLESLDGALVGCFVGSFASDYGDMQGRDPEDRPASITVGVGRAILANRLSHFLNVKGPSMTIDTACSGSLVGLDVACLY</sequence>
<keyword evidence="2" id="KW-0597">Phosphoprotein</keyword>
<evidence type="ECO:0000259" key="3">
    <source>
        <dbReference type="PROSITE" id="PS52004"/>
    </source>
</evidence>
<dbReference type="CDD" id="cd00833">
    <property type="entry name" value="PKS"/>
    <property type="match status" value="1"/>
</dbReference>
<protein>
    <recommendedName>
        <fullName evidence="3">Ketosynthase family 3 (KS3) domain-containing protein</fullName>
    </recommendedName>
</protein>
<dbReference type="Gene3D" id="3.40.47.10">
    <property type="match status" value="1"/>
</dbReference>
<dbReference type="PANTHER" id="PTHR43775">
    <property type="entry name" value="FATTY ACID SYNTHASE"/>
    <property type="match status" value="1"/>
</dbReference>
<name>A0A9W9UM17_PENBR</name>
<evidence type="ECO:0000256" key="1">
    <source>
        <dbReference type="ARBA" id="ARBA00022450"/>
    </source>
</evidence>
<evidence type="ECO:0000313" key="4">
    <source>
        <dbReference type="EMBL" id="KAJ5349179.1"/>
    </source>
</evidence>
<accession>A0A9W9UM17</accession>
<dbReference type="PANTHER" id="PTHR43775:SF18">
    <property type="entry name" value="ENZYME, PUTATIVE (JCVI)-RELATED"/>
    <property type="match status" value="1"/>
</dbReference>
<dbReference type="SUPFAM" id="SSF53901">
    <property type="entry name" value="Thiolase-like"/>
    <property type="match status" value="1"/>
</dbReference>
<organism evidence="4 5">
    <name type="scientific">Penicillium brevicompactum</name>
    <dbReference type="NCBI Taxonomy" id="5074"/>
    <lineage>
        <taxon>Eukaryota</taxon>
        <taxon>Fungi</taxon>
        <taxon>Dikarya</taxon>
        <taxon>Ascomycota</taxon>
        <taxon>Pezizomycotina</taxon>
        <taxon>Eurotiomycetes</taxon>
        <taxon>Eurotiomycetidae</taxon>
        <taxon>Eurotiales</taxon>
        <taxon>Aspergillaceae</taxon>
        <taxon>Penicillium</taxon>
    </lineage>
</organism>
<dbReference type="AlphaFoldDB" id="A0A9W9UM17"/>
<dbReference type="InterPro" id="IPR014030">
    <property type="entry name" value="Ketoacyl_synth_N"/>
</dbReference>
<keyword evidence="5" id="KW-1185">Reference proteome</keyword>
<keyword evidence="1" id="KW-0596">Phosphopantetheine</keyword>
<evidence type="ECO:0000256" key="2">
    <source>
        <dbReference type="ARBA" id="ARBA00022553"/>
    </source>
</evidence>
<dbReference type="InterPro" id="IPR020841">
    <property type="entry name" value="PKS_Beta-ketoAc_synthase_dom"/>
</dbReference>
<feature type="domain" description="Ketosynthase family 3 (KS3)" evidence="3">
    <location>
        <begin position="6"/>
        <end position="192"/>
    </location>
</feature>
<dbReference type="Pfam" id="PF00109">
    <property type="entry name" value="ketoacyl-synt"/>
    <property type="match status" value="1"/>
</dbReference>
<dbReference type="PROSITE" id="PS52004">
    <property type="entry name" value="KS3_2"/>
    <property type="match status" value="1"/>
</dbReference>
<dbReference type="InterPro" id="IPR050091">
    <property type="entry name" value="PKS_NRPS_Biosynth_Enz"/>
</dbReference>
<dbReference type="EMBL" id="JAPZBR010000006">
    <property type="protein sequence ID" value="KAJ5349179.1"/>
    <property type="molecule type" value="Genomic_DNA"/>
</dbReference>
<dbReference type="Proteomes" id="UP001148299">
    <property type="component" value="Unassembled WGS sequence"/>
</dbReference>
<dbReference type="GO" id="GO:0044550">
    <property type="term" value="P:secondary metabolite biosynthetic process"/>
    <property type="evidence" value="ECO:0007669"/>
    <property type="project" value="TreeGrafter"/>
</dbReference>